<proteinExistence type="predicted"/>
<organism evidence="1 2">
    <name type="scientific">Streptomyces litchfieldiae</name>
    <dbReference type="NCBI Taxonomy" id="3075543"/>
    <lineage>
        <taxon>Bacteria</taxon>
        <taxon>Bacillati</taxon>
        <taxon>Actinomycetota</taxon>
        <taxon>Actinomycetes</taxon>
        <taxon>Kitasatosporales</taxon>
        <taxon>Streptomycetaceae</taxon>
        <taxon>Streptomyces</taxon>
    </lineage>
</organism>
<dbReference type="InterPro" id="IPR019587">
    <property type="entry name" value="Polyketide_cyclase/dehydratase"/>
</dbReference>
<dbReference type="Pfam" id="PF10604">
    <property type="entry name" value="Polyketide_cyc2"/>
    <property type="match status" value="1"/>
</dbReference>
<name>A0ABU2MXJ0_9ACTN</name>
<dbReference type="SUPFAM" id="SSF55961">
    <property type="entry name" value="Bet v1-like"/>
    <property type="match status" value="1"/>
</dbReference>
<dbReference type="EMBL" id="JAVREL010000017">
    <property type="protein sequence ID" value="MDT0345988.1"/>
    <property type="molecule type" value="Genomic_DNA"/>
</dbReference>
<gene>
    <name evidence="1" type="ORF">RM590_25860</name>
</gene>
<dbReference type="RefSeq" id="WP_311707125.1">
    <property type="nucleotide sequence ID" value="NZ_JAVREL010000017.1"/>
</dbReference>
<evidence type="ECO:0000313" key="2">
    <source>
        <dbReference type="Proteomes" id="UP001183246"/>
    </source>
</evidence>
<comment type="caution">
    <text evidence="1">The sequence shown here is derived from an EMBL/GenBank/DDBJ whole genome shotgun (WGS) entry which is preliminary data.</text>
</comment>
<sequence length="147" mass="16365">MSLVEIVARREIKAEPDDVFDALADYQEVHGRLLPEQFTDYEVREGGDGEGTVLFFRFHATKSRVRECLVDITEPEDRKLVETDRNSTLVTTWTVEPAGGASLATIHSAWEGAGGIGGVFERIFAPRALQKVYQQLLANLAAETEKK</sequence>
<dbReference type="PIRSF" id="PIRSF017371">
    <property type="entry name" value="UCP017371"/>
    <property type="match status" value="1"/>
</dbReference>
<dbReference type="InterPro" id="IPR023393">
    <property type="entry name" value="START-like_dom_sf"/>
</dbReference>
<dbReference type="Gene3D" id="3.30.530.20">
    <property type="match status" value="1"/>
</dbReference>
<evidence type="ECO:0000313" key="1">
    <source>
        <dbReference type="EMBL" id="MDT0345988.1"/>
    </source>
</evidence>
<dbReference type="Proteomes" id="UP001183246">
    <property type="component" value="Unassembled WGS sequence"/>
</dbReference>
<keyword evidence="2" id="KW-1185">Reference proteome</keyword>
<dbReference type="InterPro" id="IPR014488">
    <property type="entry name" value="UCP017371"/>
</dbReference>
<accession>A0ABU2MXJ0</accession>
<protein>
    <submittedName>
        <fullName evidence="1">SRPBCC family protein</fullName>
    </submittedName>
</protein>
<reference evidence="2" key="1">
    <citation type="submission" date="2023-07" db="EMBL/GenBank/DDBJ databases">
        <title>30 novel species of actinomycetes from the DSMZ collection.</title>
        <authorList>
            <person name="Nouioui I."/>
        </authorList>
    </citation>
    <scope>NUCLEOTIDE SEQUENCE [LARGE SCALE GENOMIC DNA]</scope>
    <source>
        <strain evidence="2">DSM 44938</strain>
    </source>
</reference>